<keyword evidence="3" id="KW-1185">Reference proteome</keyword>
<accession>A0A8S1FAZ0</accession>
<reference evidence="2 3" key="1">
    <citation type="submission" date="2020-04" db="EMBL/GenBank/DDBJ databases">
        <authorList>
            <person name="Laetsch R D."/>
            <person name="Stevens L."/>
            <person name="Kumar S."/>
            <person name="Blaxter L. M."/>
        </authorList>
    </citation>
    <scope>NUCLEOTIDE SEQUENCE [LARGE SCALE GENOMIC DNA]</scope>
</reference>
<feature type="region of interest" description="Disordered" evidence="1">
    <location>
        <begin position="192"/>
        <end position="228"/>
    </location>
</feature>
<gene>
    <name evidence="2" type="ORF">CBOVIS_LOCUS12467</name>
</gene>
<evidence type="ECO:0008006" key="4">
    <source>
        <dbReference type="Google" id="ProtNLM"/>
    </source>
</evidence>
<dbReference type="Gene3D" id="3.30.420.10">
    <property type="entry name" value="Ribonuclease H-like superfamily/Ribonuclease H"/>
    <property type="match status" value="2"/>
</dbReference>
<comment type="caution">
    <text evidence="2">The sequence shown here is derived from an EMBL/GenBank/DDBJ whole genome shotgun (WGS) entry which is preliminary data.</text>
</comment>
<dbReference type="InterPro" id="IPR036397">
    <property type="entry name" value="RNaseH_sf"/>
</dbReference>
<dbReference type="InterPro" id="IPR012337">
    <property type="entry name" value="RNaseH-like_sf"/>
</dbReference>
<dbReference type="OrthoDB" id="407198at2759"/>
<evidence type="ECO:0000313" key="3">
    <source>
        <dbReference type="Proteomes" id="UP000494206"/>
    </source>
</evidence>
<sequence>MFSRFLLHCVPSTSKILVERCLQFSTGASRKAEINDSEFGENKFCEVSTTGYDFKTANGKRRGKYAVYWGPKDSRNTLQTLPEGTNFMTAIYHSLLDAVITARETDPPPPLLIYTDLKNEKFLSNLSIWAKRDFYKYNKAEKLDNADILKDLHSAIQRMDIKLVHRPASGTGTPNYVISAIYQNRMKRETEENSKKSKYCSAKSEEEPHEESGVAENEERDKNGRISSESVSKSWPRVYVGAICKEKKEFFSAGYCTIWPNGEAGGGCARRFAPFPITYFRAILAGIEEALKEAVENRLQRVVVVTTCGHFIKLWKHRWIGPSGNYYPSREFFDRINDLCEQIQYVHFRYEKERDEREIFKELHKKSYEGLSYALIGKDRSEYELDLNDLTISSQNLDKNIPMVRLFKTGTDLNAGFVWDDGEAPATNAVGIPQAIILIMEQAISMKMSSIVVRTDNSKLIRSFEAHLEVWKRNGWRNSLHKRIQRKELWERAYELKQNVKVYWELMATVTDDDVERNRTIPEFRKQL</sequence>
<protein>
    <recommendedName>
        <fullName evidence="4">RNase H type-1 domain-containing protein</fullName>
    </recommendedName>
</protein>
<feature type="compositionally biased region" description="Basic and acidic residues" evidence="1">
    <location>
        <begin position="203"/>
        <end position="224"/>
    </location>
</feature>
<organism evidence="2 3">
    <name type="scientific">Caenorhabditis bovis</name>
    <dbReference type="NCBI Taxonomy" id="2654633"/>
    <lineage>
        <taxon>Eukaryota</taxon>
        <taxon>Metazoa</taxon>
        <taxon>Ecdysozoa</taxon>
        <taxon>Nematoda</taxon>
        <taxon>Chromadorea</taxon>
        <taxon>Rhabditida</taxon>
        <taxon>Rhabditina</taxon>
        <taxon>Rhabditomorpha</taxon>
        <taxon>Rhabditoidea</taxon>
        <taxon>Rhabditidae</taxon>
        <taxon>Peloderinae</taxon>
        <taxon>Caenorhabditis</taxon>
    </lineage>
</organism>
<dbReference type="AlphaFoldDB" id="A0A8S1FAZ0"/>
<evidence type="ECO:0000313" key="2">
    <source>
        <dbReference type="EMBL" id="CAB3411028.1"/>
    </source>
</evidence>
<evidence type="ECO:0000256" key="1">
    <source>
        <dbReference type="SAM" id="MobiDB-lite"/>
    </source>
</evidence>
<dbReference type="Proteomes" id="UP000494206">
    <property type="component" value="Unassembled WGS sequence"/>
</dbReference>
<dbReference type="EMBL" id="CADEPM010000012">
    <property type="protein sequence ID" value="CAB3411028.1"/>
    <property type="molecule type" value="Genomic_DNA"/>
</dbReference>
<proteinExistence type="predicted"/>
<name>A0A8S1FAZ0_9PELO</name>
<dbReference type="SUPFAM" id="SSF53098">
    <property type="entry name" value="Ribonuclease H-like"/>
    <property type="match status" value="3"/>
</dbReference>
<dbReference type="GO" id="GO:0003676">
    <property type="term" value="F:nucleic acid binding"/>
    <property type="evidence" value="ECO:0007669"/>
    <property type="project" value="InterPro"/>
</dbReference>